<name>A0AAV9ZS40_9AGAR</name>
<dbReference type="Proteomes" id="UP001362999">
    <property type="component" value="Unassembled WGS sequence"/>
</dbReference>
<comment type="caution">
    <text evidence="3">The sequence shown here is derived from an EMBL/GenBank/DDBJ whole genome shotgun (WGS) entry which is preliminary data.</text>
</comment>
<feature type="coiled-coil region" evidence="1">
    <location>
        <begin position="48"/>
        <end position="84"/>
    </location>
</feature>
<protein>
    <submittedName>
        <fullName evidence="3">Uncharacterized protein</fullName>
    </submittedName>
</protein>
<evidence type="ECO:0000256" key="1">
    <source>
        <dbReference type="SAM" id="Coils"/>
    </source>
</evidence>
<organism evidence="3 4">
    <name type="scientific">Favolaschia claudopus</name>
    <dbReference type="NCBI Taxonomy" id="2862362"/>
    <lineage>
        <taxon>Eukaryota</taxon>
        <taxon>Fungi</taxon>
        <taxon>Dikarya</taxon>
        <taxon>Basidiomycota</taxon>
        <taxon>Agaricomycotina</taxon>
        <taxon>Agaricomycetes</taxon>
        <taxon>Agaricomycetidae</taxon>
        <taxon>Agaricales</taxon>
        <taxon>Marasmiineae</taxon>
        <taxon>Mycenaceae</taxon>
        <taxon>Favolaschia</taxon>
    </lineage>
</organism>
<proteinExistence type="predicted"/>
<feature type="region of interest" description="Disordered" evidence="2">
    <location>
        <begin position="291"/>
        <end position="329"/>
    </location>
</feature>
<dbReference type="EMBL" id="JAWWNJ010000116">
    <property type="protein sequence ID" value="KAK6991718.1"/>
    <property type="molecule type" value="Genomic_DNA"/>
</dbReference>
<evidence type="ECO:0000256" key="2">
    <source>
        <dbReference type="SAM" id="MobiDB-lite"/>
    </source>
</evidence>
<evidence type="ECO:0000313" key="4">
    <source>
        <dbReference type="Proteomes" id="UP001362999"/>
    </source>
</evidence>
<keyword evidence="4" id="KW-1185">Reference proteome</keyword>
<accession>A0AAV9ZS40</accession>
<gene>
    <name evidence="3" type="ORF">R3P38DRAFT_3092063</name>
</gene>
<dbReference type="AlphaFoldDB" id="A0AAV9ZS40"/>
<sequence length="373" mass="41697">MYQVPLSDGDRQLIEKLSRDVVFSRAIEWLEEGGLDKSISKLWETAAVIGWSNAMERAEAEKAEEEKKRRIVEAAEAEKRAEEAGKSERVPRDADDSRVERILLQTVPWDARKEGGKVLQSCLRTLWDQATQIGFRWGEEQVESARKEGFEEGRAAGVREIVDQLNGVAVPAVADQRKELEQERMWGFEVGWRLCEEKMKTEVRDSSTEIVVRAVEPIPALDSAAVTATSPSTSDVATHTDTVAAAAAVAQVPFDWAEDAQGLSTHTPPSAPARDFSCLRTGRTQPFASLRRRDRRAPPGKFNSIRMKTHAGPTKNYSQYRTTSPPRAQARAVPTSNAFFQGARPPPHLDWDHDPRLQDLSRALTALGWMRAR</sequence>
<keyword evidence="1" id="KW-0175">Coiled coil</keyword>
<evidence type="ECO:0000313" key="3">
    <source>
        <dbReference type="EMBL" id="KAK6991718.1"/>
    </source>
</evidence>
<feature type="compositionally biased region" description="Polar residues" evidence="2">
    <location>
        <begin position="315"/>
        <end position="326"/>
    </location>
</feature>
<reference evidence="3 4" key="1">
    <citation type="journal article" date="2024" name="J Genomics">
        <title>Draft genome sequencing and assembly of Favolaschia claudopus CIRM-BRFM 2984 isolated from oak limbs.</title>
        <authorList>
            <person name="Navarro D."/>
            <person name="Drula E."/>
            <person name="Chaduli D."/>
            <person name="Cazenave R."/>
            <person name="Ahrendt S."/>
            <person name="Wang J."/>
            <person name="Lipzen A."/>
            <person name="Daum C."/>
            <person name="Barry K."/>
            <person name="Grigoriev I.V."/>
            <person name="Favel A."/>
            <person name="Rosso M.N."/>
            <person name="Martin F."/>
        </authorList>
    </citation>
    <scope>NUCLEOTIDE SEQUENCE [LARGE SCALE GENOMIC DNA]</scope>
    <source>
        <strain evidence="3 4">CIRM-BRFM 2984</strain>
    </source>
</reference>